<keyword evidence="3" id="KW-1133">Transmembrane helix</keyword>
<keyword evidence="3" id="KW-0472">Membrane</keyword>
<feature type="compositionally biased region" description="Acidic residues" evidence="2">
    <location>
        <begin position="1007"/>
        <end position="1017"/>
    </location>
</feature>
<dbReference type="InterPro" id="IPR008984">
    <property type="entry name" value="SMAD_FHA_dom_sf"/>
</dbReference>
<dbReference type="Pfam" id="PF16697">
    <property type="entry name" value="Yop-YscD_cpl"/>
    <property type="match status" value="1"/>
</dbReference>
<feature type="transmembrane region" description="Helical" evidence="3">
    <location>
        <begin position="1166"/>
        <end position="1185"/>
    </location>
</feature>
<keyword evidence="3" id="KW-0812">Transmembrane</keyword>
<evidence type="ECO:0000313" key="6">
    <source>
        <dbReference type="Proteomes" id="UP000319817"/>
    </source>
</evidence>
<proteinExistence type="predicted"/>
<reference evidence="5 6" key="1">
    <citation type="submission" date="2019-02" db="EMBL/GenBank/DDBJ databases">
        <title>Deep-cultivation of Planctomycetes and their phenomic and genomic characterization uncovers novel biology.</title>
        <authorList>
            <person name="Wiegand S."/>
            <person name="Jogler M."/>
            <person name="Boedeker C."/>
            <person name="Pinto D."/>
            <person name="Vollmers J."/>
            <person name="Rivas-Marin E."/>
            <person name="Kohn T."/>
            <person name="Peeters S.H."/>
            <person name="Heuer A."/>
            <person name="Rast P."/>
            <person name="Oberbeckmann S."/>
            <person name="Bunk B."/>
            <person name="Jeske O."/>
            <person name="Meyerdierks A."/>
            <person name="Storesund J.E."/>
            <person name="Kallscheuer N."/>
            <person name="Luecker S."/>
            <person name="Lage O.M."/>
            <person name="Pohl T."/>
            <person name="Merkel B.J."/>
            <person name="Hornburger P."/>
            <person name="Mueller R.-W."/>
            <person name="Bruemmer F."/>
            <person name="Labrenz M."/>
            <person name="Spormann A.M."/>
            <person name="Op den Camp H."/>
            <person name="Overmann J."/>
            <person name="Amann R."/>
            <person name="Jetten M.S.M."/>
            <person name="Mascher T."/>
            <person name="Medema M.H."/>
            <person name="Devos D.P."/>
            <person name="Kaster A.-K."/>
            <person name="Ovreas L."/>
            <person name="Rohde M."/>
            <person name="Galperin M.Y."/>
            <person name="Jogler C."/>
        </authorList>
    </citation>
    <scope>NUCLEOTIDE SEQUENCE [LARGE SCALE GENOMIC DNA]</scope>
    <source>
        <strain evidence="5 6">K23_9</strain>
    </source>
</reference>
<gene>
    <name evidence="5" type="primary">smc_6</name>
    <name evidence="5" type="ORF">K239x_51630</name>
</gene>
<feature type="coiled-coil region" evidence="1">
    <location>
        <begin position="264"/>
        <end position="453"/>
    </location>
</feature>
<feature type="compositionally biased region" description="Polar residues" evidence="2">
    <location>
        <begin position="708"/>
        <end position="722"/>
    </location>
</feature>
<evidence type="ECO:0000256" key="1">
    <source>
        <dbReference type="SAM" id="Coils"/>
    </source>
</evidence>
<protein>
    <submittedName>
        <fullName evidence="5">Chromosome partition protein Smc</fullName>
    </submittedName>
</protein>
<feature type="domain" description="YscD cytoplasmic" evidence="4">
    <location>
        <begin position="91"/>
        <end position="165"/>
    </location>
</feature>
<evidence type="ECO:0000256" key="3">
    <source>
        <dbReference type="SAM" id="Phobius"/>
    </source>
</evidence>
<feature type="region of interest" description="Disordered" evidence="2">
    <location>
        <begin position="1"/>
        <end position="21"/>
    </location>
</feature>
<dbReference type="Gene3D" id="2.60.200.20">
    <property type="match status" value="1"/>
</dbReference>
<dbReference type="SUPFAM" id="SSF49879">
    <property type="entry name" value="SMAD/FHA domain"/>
    <property type="match status" value="1"/>
</dbReference>
<evidence type="ECO:0000259" key="4">
    <source>
        <dbReference type="Pfam" id="PF16697"/>
    </source>
</evidence>
<dbReference type="Proteomes" id="UP000319817">
    <property type="component" value="Chromosome"/>
</dbReference>
<organism evidence="5 6">
    <name type="scientific">Stieleria marina</name>
    <dbReference type="NCBI Taxonomy" id="1930275"/>
    <lineage>
        <taxon>Bacteria</taxon>
        <taxon>Pseudomonadati</taxon>
        <taxon>Planctomycetota</taxon>
        <taxon>Planctomycetia</taxon>
        <taxon>Pirellulales</taxon>
        <taxon>Pirellulaceae</taxon>
        <taxon>Stieleria</taxon>
    </lineage>
</organism>
<feature type="compositionally biased region" description="Low complexity" evidence="2">
    <location>
        <begin position="656"/>
        <end position="671"/>
    </location>
</feature>
<feature type="region of interest" description="Disordered" evidence="2">
    <location>
        <begin position="1115"/>
        <end position="1135"/>
    </location>
</feature>
<dbReference type="RefSeq" id="WP_145420933.1">
    <property type="nucleotide sequence ID" value="NZ_CP036526.1"/>
</dbReference>
<feature type="compositionally biased region" description="Low complexity" evidence="2">
    <location>
        <begin position="757"/>
        <end position="775"/>
    </location>
</feature>
<feature type="compositionally biased region" description="Basic and acidic residues" evidence="2">
    <location>
        <begin position="977"/>
        <end position="993"/>
    </location>
</feature>
<dbReference type="EMBL" id="CP036526">
    <property type="protein sequence ID" value="QDT13146.1"/>
    <property type="molecule type" value="Genomic_DNA"/>
</dbReference>
<dbReference type="OrthoDB" id="220286at2"/>
<keyword evidence="1" id="KW-0175">Coiled coil</keyword>
<dbReference type="CDD" id="cd00060">
    <property type="entry name" value="FHA"/>
    <property type="match status" value="1"/>
</dbReference>
<evidence type="ECO:0000313" key="5">
    <source>
        <dbReference type="EMBL" id="QDT13146.1"/>
    </source>
</evidence>
<keyword evidence="6" id="KW-1185">Reference proteome</keyword>
<name>A0A517P195_9BACT</name>
<sequence length="1277" mass="138926">MSTDHSDSLPPFTMGSHPIDINSPPVVGSSSMVNAGIQGSIPADLPIGQSAGGFGAEALDVGRSDSTTMPGPKVDAVEFRVIRPGVPVRRLRLTGNRYTFGSAEGCSIRLNDATLRPMHAVLIRDANRVLVRAYSVPLEVNGNRVTETALQIGDVMRMGAYRFELLSGIDPSTKLASAVPGSDTIHDPNHAAFDPSNPNDQQAWQSRLQREAAQWRIRQSEVDLRENRCIERETELRAREADMWSRADQLHRRETQLMSQETAALQIQEEYLARKEELAKLRDESRVQRRLLDERQDQIQNMEFEYQQQVDNATRQLELSQQQAESATEAVQRMREQFASLNEQLERLTQQQTALETSDHSHMEQHRQLQRELETARDEAVDARAQSEAQRHSAENRVAELIQQIETMESAAADNANLVSEDESVAAELRSQIVELEDRVRQVTEEASQLREDYEGACASIRQLELLVDQTTAERDEARGGLEIESDALRHSVEQLNHDLGQANLELTELRAANDALSSDLTQTREERDTAVEDAQSRPTTEAFDSLRDELDTVKSRLEQMQQEYDDTLARIDSQEPQQFSSEVADVDHLIDQSASSLQEEEVADSTDSVSSVEMGLIGHSLARMPSADAPISDTDASSGIETVDEVAEETPTVFETADAPSADADSTETSNDSQDEDDSEAWPTYQSPVEKIDAASEFEPAAEDANPWQSSSEDIDQSPSAGESIEDSSVAESTENQWRPDGQEQVETTGHLSAWDSPDASIEDASASDAAAAAGVTPENVPVWQNESPETALDEAIADIEQNVDQAIADIDGVAADDVVADEVAVDEVASDAVAGMLDENVETDAGDFATPITESEEASADEFNPWSSSVVDDAEPEPTANIWRDNEAQDSEEESAEGYQPIDPWAQVNGSDESVSSSLENHLGEENDPSQNSDEDASVGSLADMLIRDMDNDASQEGVEAEDHSVGYEQSDSLDAFREEHPNEVESKEAESVESTFVMESLLNEPDDLDDDDAAWDLHKPDSVGANDQGVADEVEAESAEVADSASDDAAEAVSEDDDSIEAYMNRLLKRVQTEPDASNEEAMGETKSMSLAGDTVMMESADSDSIVVDDAEPLDPDAPLVPRSQAPERSRNMSAMRDLANESARSAVARSVRIQARDTQVKAVYKFLGAITGLACGLLCIYFREQLGLIWCAMCCGLGIVVAVMYGQEGMALMKEASTRMAAAESGEISQSDMAQIEGLDSDAGQSADAIDDAAALNTAGIGSHKAGDGSAKS</sequence>
<accession>A0A517P195</accession>
<feature type="compositionally biased region" description="Acidic residues" evidence="2">
    <location>
        <begin position="1033"/>
        <end position="1061"/>
    </location>
</feature>
<evidence type="ECO:0000256" key="2">
    <source>
        <dbReference type="SAM" id="MobiDB-lite"/>
    </source>
</evidence>
<feature type="region of interest" description="Disordered" evidence="2">
    <location>
        <begin position="839"/>
        <end position="1061"/>
    </location>
</feature>
<feature type="region of interest" description="Disordered" evidence="2">
    <location>
        <begin position="516"/>
        <end position="540"/>
    </location>
</feature>
<dbReference type="AlphaFoldDB" id="A0A517P195"/>
<dbReference type="InterPro" id="IPR032030">
    <property type="entry name" value="YscD_cytoplasmic_dom"/>
</dbReference>
<feature type="compositionally biased region" description="Polar residues" evidence="2">
    <location>
        <begin position="910"/>
        <end position="922"/>
    </location>
</feature>
<feature type="region of interest" description="Disordered" evidence="2">
    <location>
        <begin position="624"/>
        <end position="791"/>
    </location>
</feature>
<feature type="transmembrane region" description="Helical" evidence="3">
    <location>
        <begin position="1192"/>
        <end position="1210"/>
    </location>
</feature>